<comment type="cofactor">
    <cofactor evidence="2">
        <name>Zn(2+)</name>
        <dbReference type="ChEBI" id="CHEBI:29105"/>
    </cofactor>
</comment>
<evidence type="ECO:0000259" key="13">
    <source>
        <dbReference type="Pfam" id="PF01433"/>
    </source>
</evidence>
<dbReference type="Pfam" id="PF11838">
    <property type="entry name" value="ERAP1_C"/>
    <property type="match status" value="1"/>
</dbReference>
<dbReference type="InterPro" id="IPR042097">
    <property type="entry name" value="Aminopeptidase_N-like_N_sf"/>
</dbReference>
<evidence type="ECO:0000313" key="16">
    <source>
        <dbReference type="EMBL" id="MFC4363358.1"/>
    </source>
</evidence>
<dbReference type="EC" id="3.4.11.2" evidence="4"/>
<dbReference type="GO" id="GO:0016285">
    <property type="term" value="F:alanyl aminopeptidase activity"/>
    <property type="evidence" value="ECO:0007669"/>
    <property type="project" value="UniProtKB-EC"/>
</dbReference>
<comment type="similarity">
    <text evidence="3">Belongs to the peptidase M1 family.</text>
</comment>
<evidence type="ECO:0000256" key="5">
    <source>
        <dbReference type="ARBA" id="ARBA00015611"/>
    </source>
</evidence>
<dbReference type="InterPro" id="IPR050344">
    <property type="entry name" value="Peptidase_M1_aminopeptidases"/>
</dbReference>
<keyword evidence="17" id="KW-1185">Reference proteome</keyword>
<keyword evidence="12" id="KW-0732">Signal</keyword>
<evidence type="ECO:0000256" key="1">
    <source>
        <dbReference type="ARBA" id="ARBA00000098"/>
    </source>
</evidence>
<keyword evidence="10" id="KW-0862">Zinc</keyword>
<dbReference type="NCBIfam" id="TIGR02412">
    <property type="entry name" value="pepN_strep_liv"/>
    <property type="match status" value="1"/>
</dbReference>
<reference evidence="17" key="1">
    <citation type="journal article" date="2019" name="Int. J. Syst. Evol. Microbiol.">
        <title>The Global Catalogue of Microorganisms (GCM) 10K type strain sequencing project: providing services to taxonomists for standard genome sequencing and annotation.</title>
        <authorList>
            <consortium name="The Broad Institute Genomics Platform"/>
            <consortium name="The Broad Institute Genome Sequencing Center for Infectious Disease"/>
            <person name="Wu L."/>
            <person name="Ma J."/>
        </authorList>
    </citation>
    <scope>NUCLEOTIDE SEQUENCE [LARGE SCALE GENOMIC DNA]</scope>
    <source>
        <strain evidence="17">CECT 8570</strain>
    </source>
</reference>
<protein>
    <recommendedName>
        <fullName evidence="5">Aminopeptidase N</fullName>
        <ecNumber evidence="4">3.4.11.2</ecNumber>
    </recommendedName>
</protein>
<dbReference type="PANTHER" id="PTHR11533">
    <property type="entry name" value="PROTEASE M1 ZINC METALLOPROTEASE"/>
    <property type="match status" value="1"/>
</dbReference>
<dbReference type="InterPro" id="IPR027268">
    <property type="entry name" value="Peptidase_M4/M1_CTD_sf"/>
</dbReference>
<dbReference type="InterPro" id="IPR024571">
    <property type="entry name" value="ERAP1-like_C_dom"/>
</dbReference>
<evidence type="ECO:0000259" key="14">
    <source>
        <dbReference type="Pfam" id="PF11838"/>
    </source>
</evidence>
<evidence type="ECO:0000256" key="7">
    <source>
        <dbReference type="ARBA" id="ARBA00022670"/>
    </source>
</evidence>
<dbReference type="PROSITE" id="PS51257">
    <property type="entry name" value="PROKAR_LIPOPROTEIN"/>
    <property type="match status" value="1"/>
</dbReference>
<gene>
    <name evidence="16" type="primary">pepN</name>
    <name evidence="16" type="ORF">ACFOX3_13665</name>
</gene>
<feature type="domain" description="Aminopeptidase N-like N-terminal" evidence="15">
    <location>
        <begin position="58"/>
        <end position="228"/>
    </location>
</feature>
<evidence type="ECO:0000256" key="4">
    <source>
        <dbReference type="ARBA" id="ARBA00012564"/>
    </source>
</evidence>
<evidence type="ECO:0000256" key="9">
    <source>
        <dbReference type="ARBA" id="ARBA00022801"/>
    </source>
</evidence>
<keyword evidence="8" id="KW-0479">Metal-binding</keyword>
<accession>A0ABV8V655</accession>
<dbReference type="SUPFAM" id="SSF63737">
    <property type="entry name" value="Leukotriene A4 hydrolase N-terminal domain"/>
    <property type="match status" value="1"/>
</dbReference>
<dbReference type="InterPro" id="IPR012778">
    <property type="entry name" value="Pept_M1_aminopeptidase"/>
</dbReference>
<name>A0ABV8V655_9GAMM</name>
<feature type="domain" description="ERAP1-like C-terminal" evidence="14">
    <location>
        <begin position="556"/>
        <end position="839"/>
    </location>
</feature>
<dbReference type="InterPro" id="IPR001930">
    <property type="entry name" value="Peptidase_M1"/>
</dbReference>
<dbReference type="Pfam" id="PF01433">
    <property type="entry name" value="Peptidase_M1"/>
    <property type="match status" value="1"/>
</dbReference>
<dbReference type="Pfam" id="PF17900">
    <property type="entry name" value="Peptidase_M1_N"/>
    <property type="match status" value="1"/>
</dbReference>
<evidence type="ECO:0000256" key="11">
    <source>
        <dbReference type="ARBA" id="ARBA00023049"/>
    </source>
</evidence>
<organism evidence="16 17">
    <name type="scientific">Simiduia curdlanivorans</name>
    <dbReference type="NCBI Taxonomy" id="1492769"/>
    <lineage>
        <taxon>Bacteria</taxon>
        <taxon>Pseudomonadati</taxon>
        <taxon>Pseudomonadota</taxon>
        <taxon>Gammaproteobacteria</taxon>
        <taxon>Cellvibrionales</taxon>
        <taxon>Cellvibrionaceae</taxon>
        <taxon>Simiduia</taxon>
    </lineage>
</organism>
<evidence type="ECO:0000256" key="12">
    <source>
        <dbReference type="SAM" id="SignalP"/>
    </source>
</evidence>
<evidence type="ECO:0000256" key="2">
    <source>
        <dbReference type="ARBA" id="ARBA00001947"/>
    </source>
</evidence>
<evidence type="ECO:0000256" key="8">
    <source>
        <dbReference type="ARBA" id="ARBA00022723"/>
    </source>
</evidence>
<evidence type="ECO:0000259" key="15">
    <source>
        <dbReference type="Pfam" id="PF17900"/>
    </source>
</evidence>
<dbReference type="PANTHER" id="PTHR11533:SF174">
    <property type="entry name" value="PUROMYCIN-SENSITIVE AMINOPEPTIDASE-RELATED"/>
    <property type="match status" value="1"/>
</dbReference>
<dbReference type="Gene3D" id="2.60.40.1730">
    <property type="entry name" value="tricorn interacting facor f3 domain"/>
    <property type="match status" value="1"/>
</dbReference>
<dbReference type="RefSeq" id="WP_290261090.1">
    <property type="nucleotide sequence ID" value="NZ_JAUFQG010000004.1"/>
</dbReference>
<feature type="chain" id="PRO_5046280462" description="Aminopeptidase N" evidence="12">
    <location>
        <begin position="30"/>
        <end position="874"/>
    </location>
</feature>
<sequence>MKLHTLFRTACLGLGLSLGALLLSGCAHQAEEVETARPAASYLTKIDALERSARVSDVHYRLHLDLPEQNTPFTGQAEIQFNLSDASKALTLDFVDGSVESVQVNGKAVAVQHNGFYITLPASALSTGLQTVKINYSHPYRRDGSGLHWSQDAEDGEVYLFTQFEDYHFNKVFPGFDQPDLKATYTLSATAPAHWQVISATRETSVENISETRKRWIFPETALFSTYVFSLHAGPYKVWQDNDFRIPLRLFSRQSYQEYVDVEEWFKVTRQGLDFFDNYFGYPYPFEKFDQLLVPDFVFGAMENVGAVTFTENLQPRREKTRADRQRMAVVVMHELAHQWFGDLVTMTWWDDIWLNESFADLMGNFATAEATEYKEAMQSFSTSRKSWGYSEDQWITTHPIVQDIANTEMVMASIDGITYAKGAATLIQLKHRIGEATFQRAIAEHFQRFAWKNAQLSDLLATLSEVSEQDLSGWSQAWLEQSGVNALKAEFSCSNNKISHFSVIQTPANVSGALRQHKLDALLISASGQKQLIDINVDGPTSNQPAALGLACPAFVLLNASDFTFARILFDQTSVDYLKKHILEFTDPIQQGLIWRALWESVTDGELAATEFLDLALSFLPTQTNTSLIGTINANVDTAYSYLVLRTFVRDVTDQQRKQYRNKLEAMAWQGYQTDNPALKRTWFRQWVNYLHSKSQLANAQTLLAQNALSNDDAWTLVGSLVREQAPTASTWLASLSKQDPAGKIRRLEAEVQAPDIALKQQWLEEVVNPNTTYAFTDLRGILFNLFPLEQHDLNLALQDDIIATLLAMTGKQEPALQSVLASAILPRQCSTEGQAQYLHIADTEGLAKSVQKVVLKNSQAEQRCVAVQRKLD</sequence>
<dbReference type="SUPFAM" id="SSF55486">
    <property type="entry name" value="Metalloproteases ('zincins'), catalytic domain"/>
    <property type="match status" value="1"/>
</dbReference>
<dbReference type="InterPro" id="IPR014782">
    <property type="entry name" value="Peptidase_M1_dom"/>
</dbReference>
<evidence type="ECO:0000256" key="10">
    <source>
        <dbReference type="ARBA" id="ARBA00022833"/>
    </source>
</evidence>
<dbReference type="PRINTS" id="PR00756">
    <property type="entry name" value="ALADIPTASE"/>
</dbReference>
<comment type="catalytic activity">
    <reaction evidence="1">
        <text>Release of an N-terminal amino acid, Xaa-|-Yaa- from a peptide, amide or arylamide. Xaa is preferably Ala, but may be most amino acids including Pro (slow action). When a terminal hydrophobic residue is followed by a prolyl residue, the two may be released as an intact Xaa-Pro dipeptide.</text>
        <dbReference type="EC" id="3.4.11.2"/>
    </reaction>
</comment>
<evidence type="ECO:0000256" key="3">
    <source>
        <dbReference type="ARBA" id="ARBA00010136"/>
    </source>
</evidence>
<keyword evidence="7" id="KW-0645">Protease</keyword>
<feature type="signal peptide" evidence="12">
    <location>
        <begin position="1"/>
        <end position="29"/>
    </location>
</feature>
<keyword evidence="11" id="KW-0482">Metalloprotease</keyword>
<dbReference type="InterPro" id="IPR045357">
    <property type="entry name" value="Aminopeptidase_N-like_N"/>
</dbReference>
<feature type="domain" description="Peptidase M1 membrane alanine aminopeptidase" evidence="13">
    <location>
        <begin position="267"/>
        <end position="479"/>
    </location>
</feature>
<keyword evidence="9 16" id="KW-0378">Hydrolase</keyword>
<proteinExistence type="inferred from homology"/>
<dbReference type="CDD" id="cd09602">
    <property type="entry name" value="M1_APN"/>
    <property type="match status" value="1"/>
</dbReference>
<keyword evidence="6 16" id="KW-0031">Aminopeptidase</keyword>
<dbReference type="Gene3D" id="1.10.390.10">
    <property type="entry name" value="Neutral Protease Domain 2"/>
    <property type="match status" value="1"/>
</dbReference>
<evidence type="ECO:0000256" key="6">
    <source>
        <dbReference type="ARBA" id="ARBA00022438"/>
    </source>
</evidence>
<comment type="caution">
    <text evidence="16">The sequence shown here is derived from an EMBL/GenBank/DDBJ whole genome shotgun (WGS) entry which is preliminary data.</text>
</comment>
<dbReference type="Proteomes" id="UP001595840">
    <property type="component" value="Unassembled WGS sequence"/>
</dbReference>
<evidence type="ECO:0000313" key="17">
    <source>
        <dbReference type="Proteomes" id="UP001595840"/>
    </source>
</evidence>
<dbReference type="EMBL" id="JBHSCX010000020">
    <property type="protein sequence ID" value="MFC4363358.1"/>
    <property type="molecule type" value="Genomic_DNA"/>
</dbReference>